<accession>A0A6V4W9A6</accession>
<feature type="region of interest" description="Disordered" evidence="1">
    <location>
        <begin position="1"/>
        <end position="35"/>
    </location>
</feature>
<feature type="region of interest" description="Disordered" evidence="1">
    <location>
        <begin position="149"/>
        <end position="197"/>
    </location>
</feature>
<dbReference type="EMBL" id="HBKO01009177">
    <property type="protein sequence ID" value="CAE2199556.1"/>
    <property type="molecule type" value="Transcribed_RNA"/>
</dbReference>
<gene>
    <name evidence="2" type="ORF">CPOL0286_LOCUS4211</name>
</gene>
<dbReference type="AlphaFoldDB" id="A0A6V4W9A6"/>
<feature type="compositionally biased region" description="Basic and acidic residues" evidence="1">
    <location>
        <begin position="21"/>
        <end position="32"/>
    </location>
</feature>
<reference evidence="2" key="1">
    <citation type="submission" date="2021-01" db="EMBL/GenBank/DDBJ databases">
        <authorList>
            <person name="Corre E."/>
            <person name="Pelletier E."/>
            <person name="Niang G."/>
            <person name="Scheremetjew M."/>
            <person name="Finn R."/>
            <person name="Kale V."/>
            <person name="Holt S."/>
            <person name="Cochrane G."/>
            <person name="Meng A."/>
            <person name="Brown T."/>
            <person name="Cohen L."/>
        </authorList>
    </citation>
    <scope>NUCLEOTIDE SEQUENCE</scope>
    <source>
        <strain evidence="2">UIO037</strain>
    </source>
</reference>
<protein>
    <submittedName>
        <fullName evidence="2">Uncharacterized protein</fullName>
    </submittedName>
</protein>
<name>A0A6V4W9A6_9EUKA</name>
<proteinExistence type="predicted"/>
<organism evidence="2">
    <name type="scientific">Prymnesium polylepis</name>
    <dbReference type="NCBI Taxonomy" id="72548"/>
    <lineage>
        <taxon>Eukaryota</taxon>
        <taxon>Haptista</taxon>
        <taxon>Haptophyta</taxon>
        <taxon>Prymnesiophyceae</taxon>
        <taxon>Prymnesiales</taxon>
        <taxon>Prymnesiaceae</taxon>
        <taxon>Prymnesium</taxon>
    </lineage>
</organism>
<evidence type="ECO:0000313" key="2">
    <source>
        <dbReference type="EMBL" id="CAE2199556.1"/>
    </source>
</evidence>
<sequence>MGLPPNSVLLAPRRRSAHALEWSRKDDKRYDGSDPPGWIHMRLVGAAAQDGPEVVSRRFAAQHVPTCVQNQAHKLRRGRGERDGNQRAMRPMRLQEVHSLALDVLRELEPAKAVSRRVDAWPAEKNMPAPPATVRPPPKRVNMRPELQAVPTHSRMLPPIDSRPSSAPAPPSPSMLRGRQTWRRASTPLFSPYDGRP</sequence>
<evidence type="ECO:0000256" key="1">
    <source>
        <dbReference type="SAM" id="MobiDB-lite"/>
    </source>
</evidence>